<sequence>MHFQSWRKILQKKLKIDQFLKVIYIGISIKYSLVSKEFVKEDFQHHFKLLIQKQNQYLQYIDKKFQKRISQLFYDDNNKQSNSYCIINYIRKTQNLFQYKKKESLIYSQQKQQIQKKQIYIRKFQHNYKQIQMQLIDQQIKVYIKLKNCII</sequence>
<reference evidence="1" key="1">
    <citation type="submission" date="2021-01" db="EMBL/GenBank/DDBJ databases">
        <authorList>
            <consortium name="Genoscope - CEA"/>
            <person name="William W."/>
        </authorList>
    </citation>
    <scope>NUCLEOTIDE SEQUENCE</scope>
</reference>
<evidence type="ECO:0000313" key="1">
    <source>
        <dbReference type="EMBL" id="CAD8103304.1"/>
    </source>
</evidence>
<gene>
    <name evidence="1" type="ORF">PSON_ATCC_30995.1.T0800013</name>
</gene>
<name>A0A8S1PKN1_9CILI</name>
<dbReference type="EMBL" id="CAJJDN010000080">
    <property type="protein sequence ID" value="CAD8103304.1"/>
    <property type="molecule type" value="Genomic_DNA"/>
</dbReference>
<keyword evidence="2" id="KW-1185">Reference proteome</keyword>
<accession>A0A8S1PKN1</accession>
<proteinExistence type="predicted"/>
<comment type="caution">
    <text evidence="1">The sequence shown here is derived from an EMBL/GenBank/DDBJ whole genome shotgun (WGS) entry which is preliminary data.</text>
</comment>
<dbReference type="AlphaFoldDB" id="A0A8S1PKN1"/>
<evidence type="ECO:0000313" key="2">
    <source>
        <dbReference type="Proteomes" id="UP000692954"/>
    </source>
</evidence>
<organism evidence="1 2">
    <name type="scientific">Paramecium sonneborni</name>
    <dbReference type="NCBI Taxonomy" id="65129"/>
    <lineage>
        <taxon>Eukaryota</taxon>
        <taxon>Sar</taxon>
        <taxon>Alveolata</taxon>
        <taxon>Ciliophora</taxon>
        <taxon>Intramacronucleata</taxon>
        <taxon>Oligohymenophorea</taxon>
        <taxon>Peniculida</taxon>
        <taxon>Parameciidae</taxon>
        <taxon>Paramecium</taxon>
    </lineage>
</organism>
<protein>
    <submittedName>
        <fullName evidence="1">Uncharacterized protein</fullName>
    </submittedName>
</protein>
<dbReference type="Proteomes" id="UP000692954">
    <property type="component" value="Unassembled WGS sequence"/>
</dbReference>